<sequence>MSAYRIRILRPNAAARLRLQPVMHGMAGLLFLFNAIGIYNSRQPGWGMILYFLAVGLASLLFPFIMRRFSNFSGANSLMRIVQVFVCFSACLYFLAHMKPLIGILQLLVGLGMAYIGWVEYNILKPVYVLMDITGITLPATFSSRTVAWNQLNNVVLRNDLLTIDFKNNKILQLEVLDDIPGIKEDEINGFCRSRLAI</sequence>
<organism evidence="2 3">
    <name type="scientific">Chitinophaga japonensis</name>
    <name type="common">Flexibacter japonensis</name>
    <dbReference type="NCBI Taxonomy" id="104662"/>
    <lineage>
        <taxon>Bacteria</taxon>
        <taxon>Pseudomonadati</taxon>
        <taxon>Bacteroidota</taxon>
        <taxon>Chitinophagia</taxon>
        <taxon>Chitinophagales</taxon>
        <taxon>Chitinophagaceae</taxon>
        <taxon>Chitinophaga</taxon>
    </lineage>
</organism>
<feature type="transmembrane region" description="Helical" evidence="1">
    <location>
        <begin position="78"/>
        <end position="96"/>
    </location>
</feature>
<evidence type="ECO:0000313" key="2">
    <source>
        <dbReference type="EMBL" id="TWI89184.1"/>
    </source>
</evidence>
<accession>A0A562T7N3</accession>
<feature type="transmembrane region" description="Helical" evidence="1">
    <location>
        <begin position="21"/>
        <end position="39"/>
    </location>
</feature>
<protein>
    <submittedName>
        <fullName evidence="2">Uncharacterized protein</fullName>
    </submittedName>
</protein>
<dbReference type="AlphaFoldDB" id="A0A562T7N3"/>
<comment type="caution">
    <text evidence="2">The sequence shown here is derived from an EMBL/GenBank/DDBJ whole genome shotgun (WGS) entry which is preliminary data.</text>
</comment>
<reference evidence="2 3" key="1">
    <citation type="journal article" date="2013" name="Stand. Genomic Sci.">
        <title>Genomic Encyclopedia of Type Strains, Phase I: The one thousand microbial genomes (KMG-I) project.</title>
        <authorList>
            <person name="Kyrpides N.C."/>
            <person name="Woyke T."/>
            <person name="Eisen J.A."/>
            <person name="Garrity G."/>
            <person name="Lilburn T.G."/>
            <person name="Beck B.J."/>
            <person name="Whitman W.B."/>
            <person name="Hugenholtz P."/>
            <person name="Klenk H.P."/>
        </authorList>
    </citation>
    <scope>NUCLEOTIDE SEQUENCE [LARGE SCALE GENOMIC DNA]</scope>
    <source>
        <strain evidence="2 3">DSM 13484</strain>
    </source>
</reference>
<dbReference type="RefSeq" id="WP_145715313.1">
    <property type="nucleotide sequence ID" value="NZ_BAAAFY010000001.1"/>
</dbReference>
<evidence type="ECO:0000313" key="3">
    <source>
        <dbReference type="Proteomes" id="UP000316778"/>
    </source>
</evidence>
<keyword evidence="3" id="KW-1185">Reference proteome</keyword>
<feature type="transmembrane region" description="Helical" evidence="1">
    <location>
        <begin position="102"/>
        <end position="121"/>
    </location>
</feature>
<name>A0A562T7N3_CHIJA</name>
<keyword evidence="1" id="KW-0472">Membrane</keyword>
<keyword evidence="1" id="KW-0812">Transmembrane</keyword>
<dbReference type="OrthoDB" id="660475at2"/>
<evidence type="ECO:0000256" key="1">
    <source>
        <dbReference type="SAM" id="Phobius"/>
    </source>
</evidence>
<keyword evidence="1" id="KW-1133">Transmembrane helix</keyword>
<proteinExistence type="predicted"/>
<dbReference type="EMBL" id="VLLG01000003">
    <property type="protein sequence ID" value="TWI89184.1"/>
    <property type="molecule type" value="Genomic_DNA"/>
</dbReference>
<feature type="transmembrane region" description="Helical" evidence="1">
    <location>
        <begin position="45"/>
        <end position="66"/>
    </location>
</feature>
<dbReference type="Proteomes" id="UP000316778">
    <property type="component" value="Unassembled WGS sequence"/>
</dbReference>
<gene>
    <name evidence="2" type="ORF">LX66_3278</name>
</gene>